<dbReference type="Gene3D" id="3.40.950.10">
    <property type="entry name" value="Fe-only Hydrogenase (Larger Subunit), Chain L, domain 3"/>
    <property type="match status" value="1"/>
</dbReference>
<keyword evidence="6" id="KW-1185">Reference proteome</keyword>
<dbReference type="PROSITE" id="PS51379">
    <property type="entry name" value="4FE4S_FER_2"/>
    <property type="match status" value="3"/>
</dbReference>
<comment type="caution">
    <text evidence="5">The sequence shown here is derived from an EMBL/GenBank/DDBJ whole genome shotgun (WGS) entry which is preliminary data.</text>
</comment>
<evidence type="ECO:0000313" key="6">
    <source>
        <dbReference type="Proteomes" id="UP000297714"/>
    </source>
</evidence>
<dbReference type="GO" id="GO:0008901">
    <property type="term" value="F:ferredoxin hydrogenase activity"/>
    <property type="evidence" value="ECO:0007669"/>
    <property type="project" value="UniProtKB-EC"/>
</dbReference>
<dbReference type="OrthoDB" id="9798098at2"/>
<evidence type="ECO:0000256" key="3">
    <source>
        <dbReference type="ARBA" id="ARBA00023014"/>
    </source>
</evidence>
<dbReference type="InterPro" id="IPR017896">
    <property type="entry name" value="4Fe4S_Fe-S-bd"/>
</dbReference>
<name>A0A4Z0Y4E8_9FIRM</name>
<dbReference type="Gene3D" id="3.30.70.20">
    <property type="match status" value="2"/>
</dbReference>
<feature type="domain" description="4Fe-4S ferredoxin-type" evidence="4">
    <location>
        <begin position="165"/>
        <end position="194"/>
    </location>
</feature>
<dbReference type="InterPro" id="IPR050340">
    <property type="entry name" value="Cytosolic_Fe-S_CAF"/>
</dbReference>
<dbReference type="GO" id="GO:0051536">
    <property type="term" value="F:iron-sulfur cluster binding"/>
    <property type="evidence" value="ECO:0007669"/>
    <property type="project" value="UniProtKB-KW"/>
</dbReference>
<dbReference type="RefSeq" id="WP_135656721.1">
    <property type="nucleotide sequence ID" value="NZ_JAJUFJ010000004.1"/>
</dbReference>
<dbReference type="Proteomes" id="UP000297714">
    <property type="component" value="Unassembled WGS sequence"/>
</dbReference>
<evidence type="ECO:0000259" key="4">
    <source>
        <dbReference type="PROSITE" id="PS51379"/>
    </source>
</evidence>
<dbReference type="InterPro" id="IPR004108">
    <property type="entry name" value="Fe_hydrogenase_lsu_C"/>
</dbReference>
<feature type="domain" description="4Fe-4S ferredoxin-type" evidence="4">
    <location>
        <begin position="119"/>
        <end position="148"/>
    </location>
</feature>
<dbReference type="EMBL" id="SRMQ01000001">
    <property type="protein sequence ID" value="TGJ77757.1"/>
    <property type="molecule type" value="Genomic_DNA"/>
</dbReference>
<dbReference type="Pfam" id="PF02906">
    <property type="entry name" value="Fe_hyd_lg_C"/>
    <property type="match status" value="1"/>
</dbReference>
<dbReference type="InterPro" id="IPR027631">
    <property type="entry name" value="Mono_FeFe_hydrog"/>
</dbReference>
<dbReference type="SUPFAM" id="SSF53920">
    <property type="entry name" value="Fe-only hydrogenase"/>
    <property type="match status" value="1"/>
</dbReference>
<dbReference type="InterPro" id="IPR017900">
    <property type="entry name" value="4Fe4S_Fe_S_CS"/>
</dbReference>
<keyword evidence="3" id="KW-0411">Iron-sulfur</keyword>
<evidence type="ECO:0000313" key="5">
    <source>
        <dbReference type="EMBL" id="TGJ77757.1"/>
    </source>
</evidence>
<accession>A0A4Z0Y4E8</accession>
<organism evidence="5 6">
    <name type="scientific">Caproiciproducens galactitolivorans</name>
    <dbReference type="NCBI Taxonomy" id="642589"/>
    <lineage>
        <taxon>Bacteria</taxon>
        <taxon>Bacillati</taxon>
        <taxon>Bacillota</taxon>
        <taxon>Clostridia</taxon>
        <taxon>Eubacteriales</taxon>
        <taxon>Acutalibacteraceae</taxon>
        <taxon>Caproiciproducens</taxon>
    </lineage>
</organism>
<reference evidence="5 6" key="1">
    <citation type="submission" date="2019-04" db="EMBL/GenBank/DDBJ databases">
        <authorList>
            <person name="Poehlein A."/>
            <person name="Bengelsdorf F.R."/>
            <person name="Duerre P."/>
            <person name="Daniel R."/>
        </authorList>
    </citation>
    <scope>NUCLEOTIDE SEQUENCE [LARGE SCALE GENOMIC DNA]</scope>
    <source>
        <strain evidence="5 6">BS-1</strain>
    </source>
</reference>
<keyword evidence="2" id="KW-0408">Iron</keyword>
<dbReference type="PANTHER" id="PTHR11615">
    <property type="entry name" value="NITRATE, FORMATE, IRON DEHYDROGENASE"/>
    <property type="match status" value="1"/>
</dbReference>
<dbReference type="SUPFAM" id="SSF54862">
    <property type="entry name" value="4Fe-4S ferredoxins"/>
    <property type="match status" value="1"/>
</dbReference>
<protein>
    <submittedName>
        <fullName evidence="5">Iron hydrogenase 1</fullName>
        <ecNumber evidence="5">1.12.7.2</ecNumber>
    </submittedName>
</protein>
<evidence type="ECO:0000256" key="2">
    <source>
        <dbReference type="ARBA" id="ARBA00023004"/>
    </source>
</evidence>
<dbReference type="NCBIfam" id="TIGR04105">
    <property type="entry name" value="FeFe_hydrog_B1"/>
    <property type="match status" value="1"/>
</dbReference>
<dbReference type="Pfam" id="PF12838">
    <property type="entry name" value="Fer4_7"/>
    <property type="match status" value="1"/>
</dbReference>
<gene>
    <name evidence="5" type="ORF">CAGA_01550</name>
</gene>
<dbReference type="InterPro" id="IPR009016">
    <property type="entry name" value="Fe_hydrogenase"/>
</dbReference>
<keyword evidence="1" id="KW-0479">Metal-binding</keyword>
<dbReference type="AlphaFoldDB" id="A0A4Z0Y4E8"/>
<sequence>MLQFNSNVQKLKYRVLKEVIRLAAKDELNANLYEIPRKIIPGPKATMRCCIYRERAIIEERVKLAMGGNPNNKNIVEVLDVACEECPTKRFTVTDTCQGCIAHRCQNVCPAGAITFVNHKAVIDHEKCKGCGQCMRSCPYHAITEQERPCISACKANAISMDEQNKAKIDINKCVRCGACVRQCPFGAIADKSYVLNAMKMIRDSDHGKNYRVYAAIAPAIASQFSYASIGQIVTGLKKIGFDKVVEAALGADIVADKEAEELAEKGFLTTSCCPAFVQFIQSNFPDLKEHISSNPSPMVQIARLIKQRDQTAKVVFIGPCIAKKMEFQKEELQGVVDCVITFEELQAMFGGLDIHLEELEESELNDASYFGRIFARNGGVTEAVFHALEEKNIDFQVNPAVCDGLEECRAALLKASKGKLVENFIEGMACVGGCVGGAACISLNQPAKNRMRIESFAKQATRGVKESVKVR</sequence>
<dbReference type="Pfam" id="PF00037">
    <property type="entry name" value="Fer4"/>
    <property type="match status" value="1"/>
</dbReference>
<dbReference type="EC" id="1.12.7.2" evidence="5"/>
<feature type="domain" description="4Fe-4S ferredoxin-type" evidence="4">
    <location>
        <begin position="89"/>
        <end position="118"/>
    </location>
</feature>
<proteinExistence type="predicted"/>
<dbReference type="PROSITE" id="PS00198">
    <property type="entry name" value="4FE4S_FER_1"/>
    <property type="match status" value="2"/>
</dbReference>
<evidence type="ECO:0000256" key="1">
    <source>
        <dbReference type="ARBA" id="ARBA00022723"/>
    </source>
</evidence>
<keyword evidence="5" id="KW-0560">Oxidoreductase</keyword>
<dbReference type="GO" id="GO:0046872">
    <property type="term" value="F:metal ion binding"/>
    <property type="evidence" value="ECO:0007669"/>
    <property type="project" value="UniProtKB-KW"/>
</dbReference>